<dbReference type="Pfam" id="PF00464">
    <property type="entry name" value="SHMT"/>
    <property type="match status" value="1"/>
</dbReference>
<dbReference type="InterPro" id="IPR001085">
    <property type="entry name" value="Ser_HO-MeTrfase"/>
</dbReference>
<dbReference type="InterPro" id="IPR019798">
    <property type="entry name" value="Ser_HO-MeTrfase_PLP_BS"/>
</dbReference>
<dbReference type="Proteomes" id="UP000185746">
    <property type="component" value="Chromosome"/>
</dbReference>
<dbReference type="InterPro" id="IPR049943">
    <property type="entry name" value="Ser_HO-MeTrfase-like"/>
</dbReference>
<dbReference type="GO" id="GO:0004372">
    <property type="term" value="F:glycine hydroxymethyltransferase activity"/>
    <property type="evidence" value="ECO:0007669"/>
    <property type="project" value="UniProtKB-UniRule"/>
</dbReference>
<feature type="binding site" evidence="12">
    <location>
        <begin position="361"/>
        <end position="363"/>
    </location>
    <ligand>
        <name>(6S)-5,6,7,8-tetrahydrofolate</name>
        <dbReference type="ChEBI" id="CHEBI:57453"/>
    </ligand>
</feature>
<dbReference type="KEGG" id="surl:BI350_15625"/>
<dbReference type="InterPro" id="IPR015422">
    <property type="entry name" value="PyrdxlP-dep_Trfase_small"/>
</dbReference>
<evidence type="ECO:0000313" key="15">
    <source>
        <dbReference type="EMBL" id="AOV08836.1"/>
    </source>
</evidence>
<feature type="binding site" evidence="12">
    <location>
        <position position="252"/>
    </location>
    <ligand>
        <name>(6S)-5,6,7,8-tetrahydrofolate</name>
        <dbReference type="ChEBI" id="CHEBI:57453"/>
    </ligand>
</feature>
<dbReference type="AlphaFoldDB" id="A0A1D8JJE8"/>
<protein>
    <recommendedName>
        <fullName evidence="12">Serine hydroxymethyltransferase</fullName>
        <shortName evidence="12">SHMT</shortName>
        <shortName evidence="12">Serine methylase</shortName>
        <ecNumber evidence="12">2.1.2.1</ecNumber>
    </recommendedName>
</protein>
<evidence type="ECO:0000256" key="1">
    <source>
        <dbReference type="ARBA" id="ARBA00001528"/>
    </source>
</evidence>
<evidence type="ECO:0000256" key="5">
    <source>
        <dbReference type="ARBA" id="ARBA00011738"/>
    </source>
</evidence>
<keyword evidence="6 12" id="KW-0963">Cytoplasm</keyword>
<dbReference type="PANTHER" id="PTHR11680">
    <property type="entry name" value="SERINE HYDROXYMETHYLTRANSFERASE"/>
    <property type="match status" value="1"/>
</dbReference>
<dbReference type="FunFam" id="3.40.640.10:FF:000001">
    <property type="entry name" value="Serine hydroxymethyltransferase"/>
    <property type="match status" value="1"/>
</dbReference>
<dbReference type="GO" id="GO:0005829">
    <property type="term" value="C:cytosol"/>
    <property type="evidence" value="ECO:0007669"/>
    <property type="project" value="TreeGrafter"/>
</dbReference>
<feature type="binding site" evidence="12">
    <location>
        <position position="129"/>
    </location>
    <ligand>
        <name>(6S)-5,6,7,8-tetrahydrofolate</name>
        <dbReference type="ChEBI" id="CHEBI:57453"/>
    </ligand>
</feature>
<dbReference type="SUPFAM" id="SSF53383">
    <property type="entry name" value="PLP-dependent transferases"/>
    <property type="match status" value="1"/>
</dbReference>
<dbReference type="RefSeq" id="WP_075528999.1">
    <property type="nucleotide sequence ID" value="NZ_CP017560.1"/>
</dbReference>
<evidence type="ECO:0000256" key="11">
    <source>
        <dbReference type="ARBA" id="ARBA00054606"/>
    </source>
</evidence>
<evidence type="ECO:0000256" key="13">
    <source>
        <dbReference type="PIRSR" id="PIRSR000412-50"/>
    </source>
</evidence>
<dbReference type="EC" id="2.1.2.1" evidence="12"/>
<dbReference type="FunFam" id="3.90.1150.10:FF:000003">
    <property type="entry name" value="Serine hydroxymethyltransferase"/>
    <property type="match status" value="1"/>
</dbReference>
<evidence type="ECO:0000256" key="9">
    <source>
        <dbReference type="ARBA" id="ARBA00022679"/>
    </source>
</evidence>
<comment type="function">
    <text evidence="11">Catalyzes the reversible interconversion of serine and glycine with tetrahydrofolate (THF) serving as the one-carbon carrier. This reaction serves as the major source of one-carbon groups required for the biosynthesis of purines, thymidylate, methionine, and other important biomolecules. Also exhibits THF-independent aldolase activity toward beta-hydroxyamino acids, producing glycine and aldehydes, via a retro-aldol mechanism. Thus, is able to catalyze the cleavage of L-allo-threonine.</text>
</comment>
<feature type="domain" description="Serine hydroxymethyltransferase-like" evidence="14">
    <location>
        <begin position="17"/>
        <end position="391"/>
    </location>
</feature>
<dbReference type="GO" id="GO:0019264">
    <property type="term" value="P:glycine biosynthetic process from serine"/>
    <property type="evidence" value="ECO:0007669"/>
    <property type="project" value="UniProtKB-UniRule"/>
</dbReference>
<dbReference type="CDD" id="cd00378">
    <property type="entry name" value="SHMT"/>
    <property type="match status" value="1"/>
</dbReference>
<dbReference type="UniPathway" id="UPA00288">
    <property type="reaction ID" value="UER01023"/>
</dbReference>
<dbReference type="NCBIfam" id="NF000586">
    <property type="entry name" value="PRK00011.1"/>
    <property type="match status" value="1"/>
</dbReference>
<evidence type="ECO:0000256" key="2">
    <source>
        <dbReference type="ARBA" id="ARBA00001933"/>
    </source>
</evidence>
<keyword evidence="15" id="KW-0489">Methyltransferase</keyword>
<dbReference type="EMBL" id="CP017560">
    <property type="protein sequence ID" value="AOV08836.1"/>
    <property type="molecule type" value="Genomic_DNA"/>
</dbReference>
<dbReference type="HAMAP" id="MF_00051">
    <property type="entry name" value="SHMT"/>
    <property type="match status" value="1"/>
</dbReference>
<evidence type="ECO:0000256" key="12">
    <source>
        <dbReference type="HAMAP-Rule" id="MF_00051"/>
    </source>
</evidence>
<dbReference type="UniPathway" id="UPA00193"/>
<keyword evidence="8 12" id="KW-0028">Amino-acid biosynthesis</keyword>
<evidence type="ECO:0000256" key="7">
    <source>
        <dbReference type="ARBA" id="ARBA00022563"/>
    </source>
</evidence>
<proteinExistence type="inferred from homology"/>
<gene>
    <name evidence="12" type="primary">glyA</name>
    <name evidence="15" type="ORF">BI350_15625</name>
</gene>
<keyword evidence="10 12" id="KW-0663">Pyridoxal phosphate</keyword>
<evidence type="ECO:0000256" key="8">
    <source>
        <dbReference type="ARBA" id="ARBA00022605"/>
    </source>
</evidence>
<dbReference type="PROSITE" id="PS00096">
    <property type="entry name" value="SHMT"/>
    <property type="match status" value="1"/>
</dbReference>
<dbReference type="GO" id="GO:0030170">
    <property type="term" value="F:pyridoxal phosphate binding"/>
    <property type="evidence" value="ECO:0007669"/>
    <property type="project" value="UniProtKB-UniRule"/>
</dbReference>
<dbReference type="InterPro" id="IPR015421">
    <property type="entry name" value="PyrdxlP-dep_Trfase_major"/>
</dbReference>
<keyword evidence="9 12" id="KW-0808">Transferase</keyword>
<dbReference type="InterPro" id="IPR015424">
    <property type="entry name" value="PyrdxlP-dep_Trfase"/>
</dbReference>
<evidence type="ECO:0000256" key="3">
    <source>
        <dbReference type="ARBA" id="ARBA00004496"/>
    </source>
</evidence>
<keyword evidence="16" id="KW-1185">Reference proteome</keyword>
<comment type="pathway">
    <text evidence="12">Amino-acid biosynthesis; glycine biosynthesis; glycine from L-serine: step 1/1.</text>
</comment>
<comment type="pathway">
    <text evidence="12">One-carbon metabolism; tetrahydrofolate interconversion.</text>
</comment>
<evidence type="ECO:0000256" key="4">
    <source>
        <dbReference type="ARBA" id="ARBA00006376"/>
    </source>
</evidence>
<dbReference type="InterPro" id="IPR039429">
    <property type="entry name" value="SHMT-like_dom"/>
</dbReference>
<feature type="site" description="Plays an important role in substrate specificity" evidence="12">
    <location>
        <position position="237"/>
    </location>
</feature>
<dbReference type="PANTHER" id="PTHR11680:SF35">
    <property type="entry name" value="SERINE HYDROXYMETHYLTRANSFERASE 1"/>
    <property type="match status" value="1"/>
</dbReference>
<dbReference type="PIRSF" id="PIRSF000412">
    <property type="entry name" value="SHMT"/>
    <property type="match status" value="1"/>
</dbReference>
<keyword evidence="7 12" id="KW-0554">One-carbon metabolism</keyword>
<dbReference type="Gene3D" id="3.40.640.10">
    <property type="entry name" value="Type I PLP-dependent aspartate aminotransferase-like (Major domain)"/>
    <property type="match status" value="1"/>
</dbReference>
<feature type="binding site" evidence="12">
    <location>
        <begin position="133"/>
        <end position="135"/>
    </location>
    <ligand>
        <name>(6S)-5,6,7,8-tetrahydrofolate</name>
        <dbReference type="ChEBI" id="CHEBI:57453"/>
    </ligand>
</feature>
<sequence length="423" mass="46443">MDHVKIQELSAELNQVKTGDKAVYDAIMAEKDRQQSHIELIASENFVTEAVMEAQGSVLTNKYAEGYPGRRYYGGCEHVDVVENIARDRLKEIFGAEYANVQPHSGAQANMAVYFTVLKPGDTVLGMNLSHGGHLTHGSPVNFSGELYNFIEYGVSQENEQIDYEDVRQKALEHKPKMIVAGASAYPREIDFAKFREIADEVGAYLFVDMAHIAGLVAVGEHPNPVPHAHFVTSTTHKTLRGPRGGMILTTEEFGRKIDKSIFPGIQGGPLMHVIAAKAVAFGEAQKPEFKAYIQQVKKNAKVLGEALVAEGIDIVSGGTDNHLLLLNLKSLGITGKVAEEVLDEVGITVNKNTIPFDTESPFVTSGIRIGTPAVTSRGFKEEEMKEIASIMAYLLKNVEDENVKKEALERVKAITDKFPLYQ</sequence>
<dbReference type="GO" id="GO:0032259">
    <property type="term" value="P:methylation"/>
    <property type="evidence" value="ECO:0007669"/>
    <property type="project" value="UniProtKB-KW"/>
</dbReference>
<dbReference type="GO" id="GO:0035999">
    <property type="term" value="P:tetrahydrofolate interconversion"/>
    <property type="evidence" value="ECO:0007669"/>
    <property type="project" value="UniProtKB-UniRule"/>
</dbReference>
<evidence type="ECO:0000259" key="14">
    <source>
        <dbReference type="Pfam" id="PF00464"/>
    </source>
</evidence>
<reference evidence="15 16" key="1">
    <citation type="submission" date="2016-09" db="EMBL/GenBank/DDBJ databases">
        <title>Complete genome sequence of the Lysinibacillus sphaericus LMG 22257, a specie of Bacillus with ureolytic activity that can effectively biodeposit calcium carbonate.</title>
        <authorList>
            <person name="Yan W."/>
        </authorList>
    </citation>
    <scope>NUCLEOTIDE SEQUENCE [LARGE SCALE GENOMIC DNA]</scope>
    <source>
        <strain evidence="15 16">LMG 22257</strain>
    </source>
</reference>
<comment type="subcellular location">
    <subcellularLocation>
        <location evidence="3 12">Cytoplasm</location>
    </subcellularLocation>
</comment>
<accession>A0A1D8JJE8</accession>
<evidence type="ECO:0000256" key="6">
    <source>
        <dbReference type="ARBA" id="ARBA00022490"/>
    </source>
</evidence>
<comment type="catalytic activity">
    <reaction evidence="1 12">
        <text>(6R)-5,10-methylene-5,6,7,8-tetrahydrofolate + glycine + H2O = (6S)-5,6,7,8-tetrahydrofolate + L-serine</text>
        <dbReference type="Rhea" id="RHEA:15481"/>
        <dbReference type="ChEBI" id="CHEBI:15377"/>
        <dbReference type="ChEBI" id="CHEBI:15636"/>
        <dbReference type="ChEBI" id="CHEBI:33384"/>
        <dbReference type="ChEBI" id="CHEBI:57305"/>
        <dbReference type="ChEBI" id="CHEBI:57453"/>
        <dbReference type="EC" id="2.1.2.1"/>
    </reaction>
</comment>
<evidence type="ECO:0000313" key="16">
    <source>
        <dbReference type="Proteomes" id="UP000185746"/>
    </source>
</evidence>
<evidence type="ECO:0000256" key="10">
    <source>
        <dbReference type="ARBA" id="ARBA00022898"/>
    </source>
</evidence>
<dbReference type="GO" id="GO:0008168">
    <property type="term" value="F:methyltransferase activity"/>
    <property type="evidence" value="ECO:0007669"/>
    <property type="project" value="UniProtKB-KW"/>
</dbReference>
<comment type="cofactor">
    <cofactor evidence="2 12 13">
        <name>pyridoxal 5'-phosphate</name>
        <dbReference type="ChEBI" id="CHEBI:597326"/>
    </cofactor>
</comment>
<comment type="similarity">
    <text evidence="4 12">Belongs to the SHMT family.</text>
</comment>
<name>A0A1D8JJE8_9BACL</name>
<dbReference type="Gene3D" id="3.90.1150.10">
    <property type="entry name" value="Aspartate Aminotransferase, domain 1"/>
    <property type="match status" value="1"/>
</dbReference>
<feature type="modified residue" description="N6-(pyridoxal phosphate)lysine" evidence="12 13">
    <location>
        <position position="238"/>
    </location>
</feature>
<comment type="subunit">
    <text evidence="5 12">Homodimer.</text>
</comment>
<organism evidence="15 16">
    <name type="scientific">Sporosarcina ureilytica</name>
    <dbReference type="NCBI Taxonomy" id="298596"/>
    <lineage>
        <taxon>Bacteria</taxon>
        <taxon>Bacillati</taxon>
        <taxon>Bacillota</taxon>
        <taxon>Bacilli</taxon>
        <taxon>Bacillales</taxon>
        <taxon>Caryophanaceae</taxon>
        <taxon>Sporosarcina</taxon>
    </lineage>
</organism>